<dbReference type="EMBL" id="JANPWB010000011">
    <property type="protein sequence ID" value="KAJ1132114.1"/>
    <property type="molecule type" value="Genomic_DNA"/>
</dbReference>
<keyword evidence="3 6" id="KW-0378">Hydrolase</keyword>
<dbReference type="Gene3D" id="2.40.10.10">
    <property type="entry name" value="Trypsin-like serine proteases"/>
    <property type="match status" value="2"/>
</dbReference>
<dbReference type="FunFam" id="2.40.10.10:FF:000010">
    <property type="entry name" value="Kallikrein related peptidase 11"/>
    <property type="match status" value="1"/>
</dbReference>
<comment type="similarity">
    <text evidence="1">Belongs to the peptidase S1 family. Snake venom subfamily.</text>
</comment>
<reference evidence="9" key="1">
    <citation type="journal article" date="2022" name="bioRxiv">
        <title>Sequencing and chromosome-scale assembly of the giantPleurodeles waltlgenome.</title>
        <authorList>
            <person name="Brown T."/>
            <person name="Elewa A."/>
            <person name="Iarovenko S."/>
            <person name="Subramanian E."/>
            <person name="Araus A.J."/>
            <person name="Petzold A."/>
            <person name="Susuki M."/>
            <person name="Suzuki K.-i.T."/>
            <person name="Hayashi T."/>
            <person name="Toyoda A."/>
            <person name="Oliveira C."/>
            <person name="Osipova E."/>
            <person name="Leigh N.D."/>
            <person name="Simon A."/>
            <person name="Yun M.H."/>
        </authorList>
    </citation>
    <scope>NUCLEOTIDE SEQUENCE</scope>
    <source>
        <strain evidence="9">20211129_DDA</strain>
        <tissue evidence="9">Liver</tissue>
    </source>
</reference>
<dbReference type="Proteomes" id="UP001066276">
    <property type="component" value="Chromosome 7"/>
</dbReference>
<proteinExistence type="inferred from homology"/>
<evidence type="ECO:0000256" key="7">
    <source>
        <dbReference type="SAM" id="MobiDB-lite"/>
    </source>
</evidence>
<dbReference type="GO" id="GO:0004252">
    <property type="term" value="F:serine-type endopeptidase activity"/>
    <property type="evidence" value="ECO:0007669"/>
    <property type="project" value="InterPro"/>
</dbReference>
<dbReference type="InterPro" id="IPR001314">
    <property type="entry name" value="Peptidase_S1A"/>
</dbReference>
<dbReference type="Pfam" id="PF00089">
    <property type="entry name" value="Trypsin"/>
    <property type="match status" value="1"/>
</dbReference>
<dbReference type="InterPro" id="IPR043504">
    <property type="entry name" value="Peptidase_S1_PA_chymotrypsin"/>
</dbReference>
<keyword evidence="10" id="KW-1185">Reference proteome</keyword>
<evidence type="ECO:0000256" key="6">
    <source>
        <dbReference type="RuleBase" id="RU363034"/>
    </source>
</evidence>
<dbReference type="PROSITE" id="PS50240">
    <property type="entry name" value="TRYPSIN_DOM"/>
    <property type="match status" value="1"/>
</dbReference>
<evidence type="ECO:0000256" key="2">
    <source>
        <dbReference type="ARBA" id="ARBA00022670"/>
    </source>
</evidence>
<dbReference type="InterPro" id="IPR033116">
    <property type="entry name" value="TRYPSIN_SER"/>
</dbReference>
<evidence type="ECO:0000256" key="1">
    <source>
        <dbReference type="ARBA" id="ARBA00009228"/>
    </source>
</evidence>
<feature type="region of interest" description="Disordered" evidence="7">
    <location>
        <begin position="1"/>
        <end position="21"/>
    </location>
</feature>
<dbReference type="AlphaFoldDB" id="A0AAV7PY37"/>
<organism evidence="9 10">
    <name type="scientific">Pleurodeles waltl</name>
    <name type="common">Iberian ribbed newt</name>
    <dbReference type="NCBI Taxonomy" id="8319"/>
    <lineage>
        <taxon>Eukaryota</taxon>
        <taxon>Metazoa</taxon>
        <taxon>Chordata</taxon>
        <taxon>Craniata</taxon>
        <taxon>Vertebrata</taxon>
        <taxon>Euteleostomi</taxon>
        <taxon>Amphibia</taxon>
        <taxon>Batrachia</taxon>
        <taxon>Caudata</taxon>
        <taxon>Salamandroidea</taxon>
        <taxon>Salamandridae</taxon>
        <taxon>Pleurodelinae</taxon>
        <taxon>Pleurodeles</taxon>
    </lineage>
</organism>
<accession>A0AAV7PY37</accession>
<name>A0AAV7PY37_PLEWA</name>
<dbReference type="GO" id="GO:0006508">
    <property type="term" value="P:proteolysis"/>
    <property type="evidence" value="ECO:0007669"/>
    <property type="project" value="UniProtKB-KW"/>
</dbReference>
<sequence>MGTKVSGGQAARYTEERGRKRGLRKEKVSSFGRHICGGVLINAQWVLTAAHCLTIGLQIVLGDHNLVEYEGTEQYTYAEEMCPHPNFCSYTYENDIMLLKLATPAVFNEYVAEIPLASTCPPTGTICLVSGWGTLTSPEETYPDVLQCLNVTVISTEVCAAAFPEDTIADGMLCAGVMEGGKDSCQGDSGGPLICNEVLAGIVSWGHVPCAVQCKPGVYTKVCYYKEWIDVIIAAGSCAE</sequence>
<dbReference type="SUPFAM" id="SSF50494">
    <property type="entry name" value="Trypsin-like serine proteases"/>
    <property type="match status" value="1"/>
</dbReference>
<gene>
    <name evidence="9" type="ORF">NDU88_010443</name>
</gene>
<keyword evidence="2 6" id="KW-0645">Protease</keyword>
<evidence type="ECO:0000256" key="4">
    <source>
        <dbReference type="ARBA" id="ARBA00022825"/>
    </source>
</evidence>
<dbReference type="PANTHER" id="PTHR24271">
    <property type="entry name" value="KALLIKREIN-RELATED"/>
    <property type="match status" value="1"/>
</dbReference>
<dbReference type="PRINTS" id="PR00722">
    <property type="entry name" value="CHYMOTRYPSIN"/>
</dbReference>
<dbReference type="CDD" id="cd00190">
    <property type="entry name" value="Tryp_SPc"/>
    <property type="match status" value="1"/>
</dbReference>
<dbReference type="PROSITE" id="PS00134">
    <property type="entry name" value="TRYPSIN_HIS"/>
    <property type="match status" value="1"/>
</dbReference>
<evidence type="ECO:0000256" key="3">
    <source>
        <dbReference type="ARBA" id="ARBA00022801"/>
    </source>
</evidence>
<dbReference type="InterPro" id="IPR001254">
    <property type="entry name" value="Trypsin_dom"/>
</dbReference>
<feature type="domain" description="Peptidase S1" evidence="8">
    <location>
        <begin position="5"/>
        <end position="234"/>
    </location>
</feature>
<evidence type="ECO:0000259" key="8">
    <source>
        <dbReference type="PROSITE" id="PS50240"/>
    </source>
</evidence>
<dbReference type="InterPro" id="IPR009003">
    <property type="entry name" value="Peptidase_S1_PA"/>
</dbReference>
<keyword evidence="4 6" id="KW-0720">Serine protease</keyword>
<dbReference type="PROSITE" id="PS00135">
    <property type="entry name" value="TRYPSIN_SER"/>
    <property type="match status" value="1"/>
</dbReference>
<protein>
    <recommendedName>
        <fullName evidence="8">Peptidase S1 domain-containing protein</fullName>
    </recommendedName>
</protein>
<dbReference type="PANTHER" id="PTHR24271:SF47">
    <property type="entry name" value="KALLIKREIN-1"/>
    <property type="match status" value="1"/>
</dbReference>
<evidence type="ECO:0000256" key="5">
    <source>
        <dbReference type="ARBA" id="ARBA00023157"/>
    </source>
</evidence>
<dbReference type="GO" id="GO:0030141">
    <property type="term" value="C:secretory granule"/>
    <property type="evidence" value="ECO:0007669"/>
    <property type="project" value="TreeGrafter"/>
</dbReference>
<dbReference type="SMART" id="SM00020">
    <property type="entry name" value="Tryp_SPc"/>
    <property type="match status" value="1"/>
</dbReference>
<keyword evidence="5" id="KW-1015">Disulfide bond</keyword>
<dbReference type="InterPro" id="IPR018114">
    <property type="entry name" value="TRYPSIN_HIS"/>
</dbReference>
<comment type="caution">
    <text evidence="9">The sequence shown here is derived from an EMBL/GenBank/DDBJ whole genome shotgun (WGS) entry which is preliminary data.</text>
</comment>
<evidence type="ECO:0000313" key="10">
    <source>
        <dbReference type="Proteomes" id="UP001066276"/>
    </source>
</evidence>
<evidence type="ECO:0000313" key="9">
    <source>
        <dbReference type="EMBL" id="KAJ1132114.1"/>
    </source>
</evidence>